<dbReference type="Gene3D" id="3.40.50.300">
    <property type="entry name" value="P-loop containing nucleotide triphosphate hydrolases"/>
    <property type="match status" value="1"/>
</dbReference>
<keyword evidence="7 14" id="KW-0479">Metal-binding</keyword>
<dbReference type="InterPro" id="IPR011104">
    <property type="entry name" value="Hpr_kin/Pase_C"/>
</dbReference>
<evidence type="ECO:0000256" key="12">
    <source>
        <dbReference type="ARBA" id="ARBA00023268"/>
    </source>
</evidence>
<keyword evidence="5 14" id="KW-0723">Serine/threonine-protein kinase</keyword>
<feature type="active site" evidence="14">
    <location>
        <position position="150"/>
    </location>
</feature>
<dbReference type="GO" id="GO:0004712">
    <property type="term" value="F:protein serine/threonine/tyrosine kinase activity"/>
    <property type="evidence" value="ECO:0007669"/>
    <property type="project" value="UniProtKB-UniRule"/>
</dbReference>
<dbReference type="InterPro" id="IPR011126">
    <property type="entry name" value="Hpr_kin/Pase_Hpr_N"/>
</dbReference>
<dbReference type="NCBIfam" id="TIGR00679">
    <property type="entry name" value="hpr-ser"/>
    <property type="match status" value="1"/>
</dbReference>
<name>A0A1M3L2D9_9BACT</name>
<evidence type="ECO:0000256" key="9">
    <source>
        <dbReference type="ARBA" id="ARBA00022777"/>
    </source>
</evidence>
<comment type="cofactor">
    <cofactor evidence="2 14">
        <name>Mg(2+)</name>
        <dbReference type="ChEBI" id="CHEBI:18420"/>
    </cofactor>
</comment>
<feature type="region of interest" description="Important for the catalytic mechanism of dephosphorylation" evidence="14">
    <location>
        <begin position="276"/>
        <end position="281"/>
    </location>
</feature>
<comment type="miscellaneous">
    <text evidence="14">Both phosphorylation and phosphorolysis are carried out by the same active site and suggest a common mechanism for both reactions.</text>
</comment>
<dbReference type="EC" id="2.7.4.-" evidence="14"/>
<feature type="binding site" evidence="14">
    <location>
        <begin position="165"/>
        <end position="172"/>
    </location>
    <ligand>
        <name>ATP</name>
        <dbReference type="ChEBI" id="CHEBI:30616"/>
    </ligand>
</feature>
<feature type="domain" description="HPr(Ser) kinase/phosphorylase N-terminal" evidence="15">
    <location>
        <begin position="15"/>
        <end position="139"/>
    </location>
</feature>
<dbReference type="InterPro" id="IPR003755">
    <property type="entry name" value="HPr(Ser)_kin/Pase"/>
</dbReference>
<feature type="binding site" evidence="14">
    <location>
        <position position="172"/>
    </location>
    <ligand>
        <name>Mg(2+)</name>
        <dbReference type="ChEBI" id="CHEBI:18420"/>
    </ligand>
</feature>
<keyword evidence="10 14" id="KW-0067">ATP-binding</keyword>
<evidence type="ECO:0000256" key="5">
    <source>
        <dbReference type="ARBA" id="ARBA00022527"/>
    </source>
</evidence>
<gene>
    <name evidence="14" type="primary">hprK</name>
    <name evidence="17" type="ORF">BGO89_02890</name>
</gene>
<evidence type="ECO:0000256" key="13">
    <source>
        <dbReference type="ARBA" id="ARBA00047657"/>
    </source>
</evidence>
<evidence type="ECO:0000259" key="16">
    <source>
        <dbReference type="Pfam" id="PF07475"/>
    </source>
</evidence>
<feature type="binding site" evidence="14">
    <location>
        <position position="214"/>
    </location>
    <ligand>
        <name>Mg(2+)</name>
        <dbReference type="ChEBI" id="CHEBI:18420"/>
    </ligand>
</feature>
<evidence type="ECO:0000259" key="15">
    <source>
        <dbReference type="Pfam" id="PF02603"/>
    </source>
</evidence>
<keyword evidence="6 14" id="KW-0808">Transferase</keyword>
<dbReference type="InterPro" id="IPR027417">
    <property type="entry name" value="P-loop_NTPase"/>
</dbReference>
<comment type="subunit">
    <text evidence="4 14">Homohexamer.</text>
</comment>
<dbReference type="PANTHER" id="PTHR30305">
    <property type="entry name" value="PROTEIN YJDM-RELATED"/>
    <property type="match status" value="1"/>
</dbReference>
<keyword evidence="8 14" id="KW-0547">Nucleotide-binding</keyword>
<evidence type="ECO:0000256" key="10">
    <source>
        <dbReference type="ARBA" id="ARBA00022840"/>
    </source>
</evidence>
<comment type="caution">
    <text evidence="17">The sequence shown here is derived from an EMBL/GenBank/DDBJ whole genome shotgun (WGS) entry which is preliminary data.</text>
</comment>
<dbReference type="Pfam" id="PF02603">
    <property type="entry name" value="Hpr_kinase_N"/>
    <property type="match status" value="1"/>
</dbReference>
<feature type="active site" description="Proton acceptor; for phosphorylation activity. Proton donor; for dephosphorylation activity" evidence="14">
    <location>
        <position position="189"/>
    </location>
</feature>
<dbReference type="Gene3D" id="3.40.1390.20">
    <property type="entry name" value="HprK N-terminal domain-like"/>
    <property type="match status" value="1"/>
</dbReference>
<comment type="similarity">
    <text evidence="3 14">Belongs to the HPrK/P family.</text>
</comment>
<dbReference type="GO" id="GO:0000287">
    <property type="term" value="F:magnesium ion binding"/>
    <property type="evidence" value="ECO:0007669"/>
    <property type="project" value="UniProtKB-UniRule"/>
</dbReference>
<dbReference type="AlphaFoldDB" id="A0A1M3L2D9"/>
<dbReference type="EMBL" id="MKVH01000013">
    <property type="protein sequence ID" value="OJX59377.1"/>
    <property type="molecule type" value="Genomic_DNA"/>
</dbReference>
<evidence type="ECO:0000256" key="7">
    <source>
        <dbReference type="ARBA" id="ARBA00022723"/>
    </source>
</evidence>
<comment type="catalytic activity">
    <reaction evidence="1 14">
        <text>[HPr protein]-L-serine + ATP = [HPr protein]-O-phospho-L-serine + ADP + H(+)</text>
        <dbReference type="Rhea" id="RHEA:46600"/>
        <dbReference type="Rhea" id="RHEA-COMP:11602"/>
        <dbReference type="Rhea" id="RHEA-COMP:11603"/>
        <dbReference type="ChEBI" id="CHEBI:15378"/>
        <dbReference type="ChEBI" id="CHEBI:29999"/>
        <dbReference type="ChEBI" id="CHEBI:30616"/>
        <dbReference type="ChEBI" id="CHEBI:83421"/>
        <dbReference type="ChEBI" id="CHEBI:456216"/>
    </reaction>
</comment>
<feature type="active site" evidence="14">
    <location>
        <position position="171"/>
    </location>
</feature>
<dbReference type="GO" id="GO:0004674">
    <property type="term" value="F:protein serine/threonine kinase activity"/>
    <property type="evidence" value="ECO:0007669"/>
    <property type="project" value="UniProtKB-KW"/>
</dbReference>
<evidence type="ECO:0000256" key="6">
    <source>
        <dbReference type="ARBA" id="ARBA00022679"/>
    </source>
</evidence>
<dbReference type="PANTHER" id="PTHR30305:SF1">
    <property type="entry name" value="HPR KINASE_PHOSPHORYLASE"/>
    <property type="match status" value="1"/>
</dbReference>
<evidence type="ECO:0000256" key="3">
    <source>
        <dbReference type="ARBA" id="ARBA00006883"/>
    </source>
</evidence>
<evidence type="ECO:0000256" key="4">
    <source>
        <dbReference type="ARBA" id="ARBA00011643"/>
    </source>
</evidence>
<organism evidence="17 18">
    <name type="scientific">Candidatus Kapaibacterium thiocyanatum</name>
    <dbReference type="NCBI Taxonomy" id="1895771"/>
    <lineage>
        <taxon>Bacteria</taxon>
        <taxon>Pseudomonadati</taxon>
        <taxon>Candidatus Kapaibacteriota</taxon>
        <taxon>Candidatus Kapaibacteriia</taxon>
        <taxon>Candidatus Kapaibacteriales</taxon>
        <taxon>Candidatus Kapaibacteriaceae</taxon>
        <taxon>Candidatus Kapaibacterium</taxon>
    </lineage>
</organism>
<dbReference type="EC" id="2.7.11.-" evidence="14"/>
<dbReference type="GO" id="GO:0006109">
    <property type="term" value="P:regulation of carbohydrate metabolic process"/>
    <property type="evidence" value="ECO:0007669"/>
    <property type="project" value="UniProtKB-UniRule"/>
</dbReference>
<proteinExistence type="inferred from homology"/>
<reference evidence="17 18" key="1">
    <citation type="submission" date="2016-09" db="EMBL/GenBank/DDBJ databases">
        <title>Genome-resolved meta-omics ties microbial dynamics to process performance in biotechnology for thiocyanate degradation.</title>
        <authorList>
            <person name="Kantor R.S."/>
            <person name="Huddy R.J."/>
            <person name="Iyer R."/>
            <person name="Thomas B.C."/>
            <person name="Brown C.T."/>
            <person name="Anantharaman K."/>
            <person name="Tringe S."/>
            <person name="Hettich R.L."/>
            <person name="Harrison S.T."/>
            <person name="Banfield J.F."/>
        </authorList>
    </citation>
    <scope>NUCLEOTIDE SEQUENCE [LARGE SCALE GENOMIC DNA]</scope>
    <source>
        <strain evidence="17">59-99</strain>
    </source>
</reference>
<dbReference type="SUPFAM" id="SSF53795">
    <property type="entry name" value="PEP carboxykinase-like"/>
    <property type="match status" value="1"/>
</dbReference>
<evidence type="ECO:0000256" key="1">
    <source>
        <dbReference type="ARBA" id="ARBA00001120"/>
    </source>
</evidence>
<feature type="region of interest" description="Important for the catalytic mechanism of both phosphorylation and dephosphorylation" evidence="14">
    <location>
        <begin position="213"/>
        <end position="222"/>
    </location>
</feature>
<evidence type="ECO:0000256" key="8">
    <source>
        <dbReference type="ARBA" id="ARBA00022741"/>
    </source>
</evidence>
<keyword evidence="12 14" id="KW-0511">Multifunctional enzyme</keyword>
<dbReference type="GO" id="GO:0005524">
    <property type="term" value="F:ATP binding"/>
    <property type="evidence" value="ECO:0007669"/>
    <property type="project" value="UniProtKB-UniRule"/>
</dbReference>
<comment type="function">
    <text evidence="14">Catalyzes the ATP- as well as the pyrophosphate-dependent phosphorylation of a specific serine residue in HPr, a phosphocarrier protein of the phosphoenolpyruvate-dependent sugar phosphotransferase system (PTS). HprK/P also catalyzes the pyrophosphate-producing, inorganic phosphate-dependent dephosphorylation (phosphorolysis) of seryl-phosphorylated HPr (P-Ser-HPr).</text>
</comment>
<feature type="domain" description="HPr kinase/phosphorylase C-terminal" evidence="16">
    <location>
        <begin position="142"/>
        <end position="310"/>
    </location>
</feature>
<evidence type="ECO:0000256" key="2">
    <source>
        <dbReference type="ARBA" id="ARBA00001946"/>
    </source>
</evidence>
<protein>
    <recommendedName>
        <fullName evidence="14">HPr kinase/phosphorylase</fullName>
        <shortName evidence="14">HPrK/P</shortName>
        <ecNumber evidence="14">2.7.11.-</ecNumber>
        <ecNumber evidence="14">2.7.4.-</ecNumber>
    </recommendedName>
    <alternativeName>
        <fullName evidence="14">HPr(Ser) kinase/phosphorylase</fullName>
    </alternativeName>
</protein>
<comment type="domain">
    <text evidence="14">The Walker A ATP-binding motif also binds Pi and PPi.</text>
</comment>
<accession>A0A1M3L2D9</accession>
<dbReference type="STRING" id="1895771.BGO89_02890"/>
<dbReference type="Pfam" id="PF07475">
    <property type="entry name" value="Hpr_kinase_C"/>
    <property type="match status" value="1"/>
</dbReference>
<dbReference type="InterPro" id="IPR028979">
    <property type="entry name" value="Ser_kin/Pase_Hpr-like_N_sf"/>
</dbReference>
<dbReference type="HAMAP" id="MF_01249">
    <property type="entry name" value="HPr_kinase"/>
    <property type="match status" value="1"/>
</dbReference>
<feature type="active site" evidence="14">
    <location>
        <position position="255"/>
    </location>
</feature>
<evidence type="ECO:0000313" key="17">
    <source>
        <dbReference type="EMBL" id="OJX59377.1"/>
    </source>
</evidence>
<dbReference type="CDD" id="cd01918">
    <property type="entry name" value="HprK_C"/>
    <property type="match status" value="1"/>
</dbReference>
<sequence>MPFAKTVVPYVKEAITVRELLNCPVKLTVLTGEIGLDNLITDKSLHRPQLALAGYTEFFTHYRVQLFGNTEFYYLKSLSDEERAAAFQNICAFNVPCIVLANGHILDPDLVALARENGVALLSTTHDTTKSSYLLSEYLDDQFSAQISMHGSFVDVYGVGMLFTGRSGIGKSEIALDLVERGHRLVSDDIVVLTKKRESILMGTGTTLVKHFMEIRGLGVIDVRKMFGVRAIRFQKRLEIIVELEEYEPTREYNRTGLDEATVDLLGVEIGTVKLPIFPGKNVTVISETIALNYLLRTYGYNASKVFSERLQQEIKRRQANPGSFEQRHVAYFQSDDE</sequence>
<keyword evidence="9 14" id="KW-0418">Kinase</keyword>
<evidence type="ECO:0000256" key="14">
    <source>
        <dbReference type="HAMAP-Rule" id="MF_01249"/>
    </source>
</evidence>
<dbReference type="SUPFAM" id="SSF75138">
    <property type="entry name" value="HprK N-terminal domain-like"/>
    <property type="match status" value="1"/>
</dbReference>
<evidence type="ECO:0000256" key="11">
    <source>
        <dbReference type="ARBA" id="ARBA00022842"/>
    </source>
</evidence>
<dbReference type="Proteomes" id="UP000184233">
    <property type="component" value="Unassembled WGS sequence"/>
</dbReference>
<comment type="catalytic activity">
    <reaction evidence="13 14">
        <text>[HPr protein]-O-phospho-L-serine + phosphate + H(+) = [HPr protein]-L-serine + diphosphate</text>
        <dbReference type="Rhea" id="RHEA:46604"/>
        <dbReference type="Rhea" id="RHEA-COMP:11602"/>
        <dbReference type="Rhea" id="RHEA-COMP:11603"/>
        <dbReference type="ChEBI" id="CHEBI:15378"/>
        <dbReference type="ChEBI" id="CHEBI:29999"/>
        <dbReference type="ChEBI" id="CHEBI:33019"/>
        <dbReference type="ChEBI" id="CHEBI:43474"/>
        <dbReference type="ChEBI" id="CHEBI:83421"/>
    </reaction>
</comment>
<dbReference type="GO" id="GO:0000155">
    <property type="term" value="F:phosphorelay sensor kinase activity"/>
    <property type="evidence" value="ECO:0007669"/>
    <property type="project" value="InterPro"/>
</dbReference>
<dbReference type="FunFam" id="3.40.50.300:FF:000174">
    <property type="entry name" value="HPr kinase/phosphorylase"/>
    <property type="match status" value="1"/>
</dbReference>
<keyword evidence="11 14" id="KW-0460">Magnesium</keyword>
<evidence type="ECO:0000313" key="18">
    <source>
        <dbReference type="Proteomes" id="UP000184233"/>
    </source>
</evidence>